<feature type="compositionally biased region" description="Polar residues" evidence="1">
    <location>
        <begin position="223"/>
        <end position="235"/>
    </location>
</feature>
<keyword evidence="3" id="KW-1185">Reference proteome</keyword>
<feature type="compositionally biased region" description="Polar residues" evidence="1">
    <location>
        <begin position="332"/>
        <end position="341"/>
    </location>
</feature>
<feature type="compositionally biased region" description="Low complexity" evidence="1">
    <location>
        <begin position="168"/>
        <end position="180"/>
    </location>
</feature>
<feature type="region of interest" description="Disordered" evidence="1">
    <location>
        <begin position="283"/>
        <end position="311"/>
    </location>
</feature>
<feature type="region of interest" description="Disordered" evidence="1">
    <location>
        <begin position="161"/>
        <end position="243"/>
    </location>
</feature>
<gene>
    <name evidence="2" type="ORF">BU16DRAFT_136179</name>
</gene>
<proteinExistence type="predicted"/>
<dbReference type="AlphaFoldDB" id="A0A6A6QFQ8"/>
<reference evidence="2" key="1">
    <citation type="journal article" date="2020" name="Stud. Mycol.">
        <title>101 Dothideomycetes genomes: a test case for predicting lifestyles and emergence of pathogens.</title>
        <authorList>
            <person name="Haridas S."/>
            <person name="Albert R."/>
            <person name="Binder M."/>
            <person name="Bloem J."/>
            <person name="Labutti K."/>
            <person name="Salamov A."/>
            <person name="Andreopoulos B."/>
            <person name="Baker S."/>
            <person name="Barry K."/>
            <person name="Bills G."/>
            <person name="Bluhm B."/>
            <person name="Cannon C."/>
            <person name="Castanera R."/>
            <person name="Culley D."/>
            <person name="Daum C."/>
            <person name="Ezra D."/>
            <person name="Gonzalez J."/>
            <person name="Henrissat B."/>
            <person name="Kuo A."/>
            <person name="Liang C."/>
            <person name="Lipzen A."/>
            <person name="Lutzoni F."/>
            <person name="Magnuson J."/>
            <person name="Mondo S."/>
            <person name="Nolan M."/>
            <person name="Ohm R."/>
            <person name="Pangilinan J."/>
            <person name="Park H.-J."/>
            <person name="Ramirez L."/>
            <person name="Alfaro M."/>
            <person name="Sun H."/>
            <person name="Tritt A."/>
            <person name="Yoshinaga Y."/>
            <person name="Zwiers L.-H."/>
            <person name="Turgeon B."/>
            <person name="Goodwin S."/>
            <person name="Spatafora J."/>
            <person name="Crous P."/>
            <person name="Grigoriev I."/>
        </authorList>
    </citation>
    <scope>NUCLEOTIDE SEQUENCE</scope>
    <source>
        <strain evidence="2">CBS 269.34</strain>
    </source>
</reference>
<feature type="compositionally biased region" description="Low complexity" evidence="1">
    <location>
        <begin position="283"/>
        <end position="306"/>
    </location>
</feature>
<accession>A0A6A6QFQ8</accession>
<dbReference type="EMBL" id="MU004196">
    <property type="protein sequence ID" value="KAF2490864.1"/>
    <property type="molecule type" value="Genomic_DNA"/>
</dbReference>
<sequence length="498" mass="55254">MGLPLWRAPSPEESKDAIKVDLTASSRSTIRRRGQRSPVVPRRARRSANPHGAPATAPYTRSPRRGESGFRIASDFDLNSIRDVDLAALPPVPESRNYTPYAHERARNTIARHARDYHGYHDHANHYFGLSEERDSLRSLHRQRDGLPAYTPNFAPAAYNPSHSFTALPPLRRSRTPPTRVESRSRPELIVVDSDGEESDASPVGFPPLRRMGRRTIADGPLPSSSLRESWSPASTVDGLGDRERSFSPVDDYWNTTLTTVAPDPHLPSADSSFTSAAASASFSHPSSRSASSNSNSNSASSSRTHLTIPSVHSPELVLAGVCESSDEDSGASDTEASESSVAPAHISSAAPARNPSRYSRHVRDRSDDAVHFVRNFYSFTSRAGSHSRNPYHTYRHHESRASRGSSSLSPPPRLPLVVDGPILDDTDSTLRGSVLDGEPTLDHLRAILRELTDRPDVPEEFWISAGLRLERLERERERLVRDERLIREMSQRERERL</sequence>
<dbReference type="OrthoDB" id="3946700at2759"/>
<protein>
    <submittedName>
        <fullName evidence="2">Uncharacterized protein</fullName>
    </submittedName>
</protein>
<feature type="compositionally biased region" description="Basic and acidic residues" evidence="1">
    <location>
        <begin position="10"/>
        <end position="19"/>
    </location>
</feature>
<feature type="region of interest" description="Disordered" evidence="1">
    <location>
        <begin position="384"/>
        <end position="414"/>
    </location>
</feature>
<evidence type="ECO:0000313" key="2">
    <source>
        <dbReference type="EMBL" id="KAF2490864.1"/>
    </source>
</evidence>
<evidence type="ECO:0000256" key="1">
    <source>
        <dbReference type="SAM" id="MobiDB-lite"/>
    </source>
</evidence>
<evidence type="ECO:0000313" key="3">
    <source>
        <dbReference type="Proteomes" id="UP000799750"/>
    </source>
</evidence>
<dbReference type="Proteomes" id="UP000799750">
    <property type="component" value="Unassembled WGS sequence"/>
</dbReference>
<organism evidence="2 3">
    <name type="scientific">Lophium mytilinum</name>
    <dbReference type="NCBI Taxonomy" id="390894"/>
    <lineage>
        <taxon>Eukaryota</taxon>
        <taxon>Fungi</taxon>
        <taxon>Dikarya</taxon>
        <taxon>Ascomycota</taxon>
        <taxon>Pezizomycotina</taxon>
        <taxon>Dothideomycetes</taxon>
        <taxon>Pleosporomycetidae</taxon>
        <taxon>Mytilinidiales</taxon>
        <taxon>Mytilinidiaceae</taxon>
        <taxon>Lophium</taxon>
    </lineage>
</organism>
<name>A0A6A6QFQ8_9PEZI</name>
<feature type="region of interest" description="Disordered" evidence="1">
    <location>
        <begin position="323"/>
        <end position="364"/>
    </location>
</feature>
<feature type="region of interest" description="Disordered" evidence="1">
    <location>
        <begin position="1"/>
        <end position="68"/>
    </location>
</feature>